<evidence type="ECO:0000313" key="2">
    <source>
        <dbReference type="EMBL" id="SFA52722.1"/>
    </source>
</evidence>
<dbReference type="Pfam" id="PF12965">
    <property type="entry name" value="DUF3854"/>
    <property type="match status" value="1"/>
</dbReference>
<dbReference type="AlphaFoldDB" id="A0A1I0TLQ4"/>
<evidence type="ECO:0000259" key="1">
    <source>
        <dbReference type="Pfam" id="PF12965"/>
    </source>
</evidence>
<evidence type="ECO:0000313" key="3">
    <source>
        <dbReference type="Proteomes" id="UP000198650"/>
    </source>
</evidence>
<accession>A0A1I0TLQ4</accession>
<keyword evidence="3" id="KW-1185">Reference proteome</keyword>
<proteinExistence type="predicted"/>
<dbReference type="EMBL" id="FOJS01000038">
    <property type="protein sequence ID" value="SFA52722.1"/>
    <property type="molecule type" value="Genomic_DNA"/>
</dbReference>
<reference evidence="3" key="1">
    <citation type="submission" date="2016-10" db="EMBL/GenBank/DDBJ databases">
        <authorList>
            <person name="Varghese N."/>
            <person name="Submissions S."/>
        </authorList>
    </citation>
    <scope>NUCLEOTIDE SEQUENCE [LARGE SCALE GENOMIC DNA]</scope>
    <source>
        <strain evidence="3">M1</strain>
    </source>
</reference>
<dbReference type="STRING" id="186116.SAMN05192569_10385"/>
<organism evidence="2 3">
    <name type="scientific">Parageobacillus thermantarcticus</name>
    <dbReference type="NCBI Taxonomy" id="186116"/>
    <lineage>
        <taxon>Bacteria</taxon>
        <taxon>Bacillati</taxon>
        <taxon>Bacillota</taxon>
        <taxon>Bacilli</taxon>
        <taxon>Bacillales</taxon>
        <taxon>Anoxybacillaceae</taxon>
        <taxon>Parageobacillus</taxon>
    </lineage>
</organism>
<dbReference type="RefSeq" id="WP_090950939.1">
    <property type="nucleotide sequence ID" value="NZ_FOJS01000038.1"/>
</dbReference>
<dbReference type="InterPro" id="IPR024385">
    <property type="entry name" value="DUF3854"/>
</dbReference>
<sequence length="361" mass="40966">MKKGQRRAVHKQNIEPLEQFLPKANAEKLHTVYSTLLDCLSLTDEHYYHLTSPSRGLTDEVIIARGYKTLSARNASIVREIAERLGINDFSGIPGFYLHKSDTSEFWAIAGMEGILIPYRDQRNNIIGFQYRIDNPPNEIHTRLQSRCRSELLQVKFEQPNFVQVAYEGEIIFSGELELGESKIINYEGMPLCIITLKKGNRYFWLSSANKHKGTGVGNPAPVHVAVPSDELATWIRGSLRKAKTVWVSEGALKCDIAVDLVKKLYSPEELDDIGTTFLALPGVNAFRLAFPILHEMGVTMVNLAIDMDAARNPQVQKAMIQFIKELKTQKIRVRLALWNDQYKGIDDLLLARQLPQFHYV</sequence>
<dbReference type="Proteomes" id="UP000198650">
    <property type="component" value="Unassembled WGS sequence"/>
</dbReference>
<gene>
    <name evidence="2" type="ORF">SAMN05192569_10385</name>
</gene>
<dbReference type="OrthoDB" id="2665710at2"/>
<feature type="domain" description="DUF3854" evidence="1">
    <location>
        <begin position="302"/>
        <end position="352"/>
    </location>
</feature>
<name>A0A1I0TLQ4_9BACL</name>
<protein>
    <recommendedName>
        <fullName evidence="1">DUF3854 domain-containing protein</fullName>
    </recommendedName>
</protein>